<organism evidence="6 7">
    <name type="scientific">Rhizobium quercicola</name>
    <dbReference type="NCBI Taxonomy" id="2901226"/>
    <lineage>
        <taxon>Bacteria</taxon>
        <taxon>Pseudomonadati</taxon>
        <taxon>Pseudomonadota</taxon>
        <taxon>Alphaproteobacteria</taxon>
        <taxon>Hyphomicrobiales</taxon>
        <taxon>Rhizobiaceae</taxon>
        <taxon>Rhizobium/Agrobacterium group</taxon>
        <taxon>Rhizobium</taxon>
    </lineage>
</organism>
<name>A0A9X1SZK2_9HYPH</name>
<dbReference type="PROSITE" id="PS51779">
    <property type="entry name" value="POTRA"/>
    <property type="match status" value="1"/>
</dbReference>
<dbReference type="Gene3D" id="2.40.160.50">
    <property type="entry name" value="membrane protein fhac: a member of the omp85/tpsb transporter family"/>
    <property type="match status" value="1"/>
</dbReference>
<comment type="caution">
    <text evidence="6">The sequence shown here is derived from an EMBL/GenBank/DDBJ whole genome shotgun (WGS) entry which is preliminary data.</text>
</comment>
<evidence type="ECO:0000313" key="7">
    <source>
        <dbReference type="Proteomes" id="UP001139089"/>
    </source>
</evidence>
<dbReference type="PANTHER" id="PTHR12815">
    <property type="entry name" value="SORTING AND ASSEMBLY MACHINERY SAMM50 PROTEIN FAMILY MEMBER"/>
    <property type="match status" value="1"/>
</dbReference>
<comment type="subcellular location">
    <subcellularLocation>
        <location evidence="1">Membrane</location>
    </subcellularLocation>
</comment>
<dbReference type="EMBL" id="JAJOZR010000002">
    <property type="protein sequence ID" value="MCD7108417.1"/>
    <property type="molecule type" value="Genomic_DNA"/>
</dbReference>
<dbReference type="InterPro" id="IPR010827">
    <property type="entry name" value="BamA/TamA_POTRA"/>
</dbReference>
<feature type="signal peptide" evidence="4">
    <location>
        <begin position="1"/>
        <end position="30"/>
    </location>
</feature>
<dbReference type="InterPro" id="IPR039910">
    <property type="entry name" value="D15-like"/>
</dbReference>
<reference evidence="6" key="1">
    <citation type="submission" date="2021-12" db="EMBL/GenBank/DDBJ databases">
        <authorList>
            <person name="Li Y."/>
        </authorList>
    </citation>
    <scope>NUCLEOTIDE SEQUENCE</scope>
    <source>
        <strain evidence="6">DKSPLA3</strain>
    </source>
</reference>
<evidence type="ECO:0000256" key="2">
    <source>
        <dbReference type="ARBA" id="ARBA00022452"/>
    </source>
</evidence>
<dbReference type="Gene3D" id="3.10.20.310">
    <property type="entry name" value="membrane protein fhac"/>
    <property type="match status" value="1"/>
</dbReference>
<dbReference type="Proteomes" id="UP001139089">
    <property type="component" value="Unassembled WGS sequence"/>
</dbReference>
<dbReference type="AlphaFoldDB" id="A0A9X1SZK2"/>
<evidence type="ECO:0000256" key="4">
    <source>
        <dbReference type="SAM" id="SignalP"/>
    </source>
</evidence>
<accession>A0A9X1SZK2</accession>
<proteinExistence type="predicted"/>
<keyword evidence="7" id="KW-1185">Reference proteome</keyword>
<keyword evidence="4" id="KW-0732">Signal</keyword>
<feature type="domain" description="POTRA" evidence="5">
    <location>
        <begin position="238"/>
        <end position="312"/>
    </location>
</feature>
<keyword evidence="2" id="KW-0812">Transmembrane</keyword>
<protein>
    <submittedName>
        <fullName evidence="6">Autotransporter assembly complex protein TamA</fullName>
    </submittedName>
</protein>
<evidence type="ECO:0000313" key="6">
    <source>
        <dbReference type="EMBL" id="MCD7108417.1"/>
    </source>
</evidence>
<dbReference type="RefSeq" id="WP_231812432.1">
    <property type="nucleotide sequence ID" value="NZ_JAJOZR010000002.1"/>
</dbReference>
<keyword evidence="3" id="KW-0472">Membrane</keyword>
<dbReference type="GO" id="GO:0019867">
    <property type="term" value="C:outer membrane"/>
    <property type="evidence" value="ECO:0007669"/>
    <property type="project" value="InterPro"/>
</dbReference>
<dbReference type="Pfam" id="PF07244">
    <property type="entry name" value="POTRA"/>
    <property type="match status" value="1"/>
</dbReference>
<dbReference type="InterPro" id="IPR034746">
    <property type="entry name" value="POTRA"/>
</dbReference>
<gene>
    <name evidence="6" type="ORF">LRX75_05085</name>
</gene>
<dbReference type="InterPro" id="IPR000184">
    <property type="entry name" value="Bac_surfAg_D15"/>
</dbReference>
<evidence type="ECO:0000256" key="1">
    <source>
        <dbReference type="ARBA" id="ARBA00004370"/>
    </source>
</evidence>
<feature type="chain" id="PRO_5040839140" evidence="4">
    <location>
        <begin position="31"/>
        <end position="639"/>
    </location>
</feature>
<dbReference type="Pfam" id="PF01103">
    <property type="entry name" value="Omp85"/>
    <property type="match status" value="1"/>
</dbReference>
<dbReference type="PANTHER" id="PTHR12815:SF42">
    <property type="entry name" value="BACTERIAL SURFACE ANTIGEN (D15) DOMAIN-CONTAINING PROTEIN"/>
    <property type="match status" value="1"/>
</dbReference>
<sequence>MRLPTVSPAYRRAGLALGVAALALCGPASVQDAEAFKLFGINFFGKDKDEETAEVIDPVTYTVTLNEGTDDDELKSALSGSSRLVQDKDKPVSGNLGLAIKARDDRDRLLAALYEKARYGGTVQVMVAGKPIESLPPDPVFPAGAPVPVTITVDPGPVFTFGTILLESDAGGRDPKAYDLQPGSRADSTLIIKAGEKIVEDLKKEGRPLATLKGRTAVADHKTNTVDVTIGAEGGPVAPFGAVAIKGARTVNPDFVANYSRLNTGRQYSPEEMRKASERLRQLGVFSSITIREAEQLAPDGSLPLTIEVSEGKHRYFGAGAKFSSTDGFGIQGYWGHRNLFGEAESLRIEGSIDRLGETKEITDLDYTAGILFTKPGVFDPYSTLTASVKASLMDPDAYKAQVVTGAVGLAYELSEADTVSIGAELAWNNIEDAFGERRYLTPSIPLDYVRDARDDKLNPTEGYRATLSVKPSYDVYGETFFSTFEGSATGYLGFGADNKYVLAGRLGAGVIAADGGLDDIPATRRFFLGGGGTVRGFSYQEISPRNADDDLLGGRSYVNANVEARIGVTKTISVVPFIDAATVSAKTVPDFSDVKIGAGIGVRYLTAVGPIRVDFAVPLNPYDGGTRYGIYAGIGQTF</sequence>
<keyword evidence="2" id="KW-1134">Transmembrane beta strand</keyword>
<evidence type="ECO:0000256" key="3">
    <source>
        <dbReference type="ARBA" id="ARBA00023136"/>
    </source>
</evidence>
<evidence type="ECO:0000259" key="5">
    <source>
        <dbReference type="PROSITE" id="PS51779"/>
    </source>
</evidence>